<reference evidence="1 2" key="1">
    <citation type="submission" date="2024-01" db="EMBL/GenBank/DDBJ databases">
        <title>The complete chloroplast genome sequence of Lithospermum erythrorhizon: insights into the phylogenetic relationship among Boraginaceae species and the maternal lineages of purple gromwells.</title>
        <authorList>
            <person name="Okada T."/>
            <person name="Watanabe K."/>
        </authorList>
    </citation>
    <scope>NUCLEOTIDE SEQUENCE [LARGE SCALE GENOMIC DNA]</scope>
</reference>
<comment type="caution">
    <text evidence="1">The sequence shown here is derived from an EMBL/GenBank/DDBJ whole genome shotgun (WGS) entry which is preliminary data.</text>
</comment>
<keyword evidence="2" id="KW-1185">Reference proteome</keyword>
<gene>
    <name evidence="1" type="ORF">LIER_33669</name>
</gene>
<dbReference type="Proteomes" id="UP001454036">
    <property type="component" value="Unassembled WGS sequence"/>
</dbReference>
<accession>A0AAV3RXB4</accession>
<dbReference type="EMBL" id="BAABME010013641">
    <property type="protein sequence ID" value="GAA0186381.1"/>
    <property type="molecule type" value="Genomic_DNA"/>
</dbReference>
<name>A0AAV3RXB4_LITER</name>
<organism evidence="1 2">
    <name type="scientific">Lithospermum erythrorhizon</name>
    <name type="common">Purple gromwell</name>
    <name type="synonym">Lithospermum officinale var. erythrorhizon</name>
    <dbReference type="NCBI Taxonomy" id="34254"/>
    <lineage>
        <taxon>Eukaryota</taxon>
        <taxon>Viridiplantae</taxon>
        <taxon>Streptophyta</taxon>
        <taxon>Embryophyta</taxon>
        <taxon>Tracheophyta</taxon>
        <taxon>Spermatophyta</taxon>
        <taxon>Magnoliopsida</taxon>
        <taxon>eudicotyledons</taxon>
        <taxon>Gunneridae</taxon>
        <taxon>Pentapetalae</taxon>
        <taxon>asterids</taxon>
        <taxon>lamiids</taxon>
        <taxon>Boraginales</taxon>
        <taxon>Boraginaceae</taxon>
        <taxon>Boraginoideae</taxon>
        <taxon>Lithospermeae</taxon>
        <taxon>Lithospermum</taxon>
    </lineage>
</organism>
<proteinExistence type="predicted"/>
<protein>
    <submittedName>
        <fullName evidence="1">Uncharacterized protein</fullName>
    </submittedName>
</protein>
<evidence type="ECO:0000313" key="1">
    <source>
        <dbReference type="EMBL" id="GAA0186381.1"/>
    </source>
</evidence>
<sequence length="76" mass="8247">MAGLFRAGGLLVSELVFGWKLFIGAVAGLFVKEGLETEEEEMTMIKVAIPDLSEEQLTPRPTDSLMIAFHSSGTEC</sequence>
<evidence type="ECO:0000313" key="2">
    <source>
        <dbReference type="Proteomes" id="UP001454036"/>
    </source>
</evidence>
<dbReference type="AlphaFoldDB" id="A0AAV3RXB4"/>